<reference evidence="11" key="1">
    <citation type="submission" date="2014-10" db="EMBL/GenBank/DDBJ databases">
        <title>Genome sequencing of Vitellibacter sp. D-24.</title>
        <authorList>
            <person name="Thevarajoo S."/>
            <person name="Selvaratnam C."/>
            <person name="Goh K.M."/>
            <person name="Chong C.S."/>
        </authorList>
    </citation>
    <scope>NUCLEOTIDE SEQUENCE [LARGE SCALE GENOMIC DNA]</scope>
    <source>
        <strain evidence="11">D-24</strain>
    </source>
</reference>
<evidence type="ECO:0000256" key="6">
    <source>
        <dbReference type="PIRSR" id="PIRSR604808-1"/>
    </source>
</evidence>
<accession>A0A137RM88</accession>
<dbReference type="InterPro" id="IPR004808">
    <property type="entry name" value="AP_endonuc_1"/>
</dbReference>
<proteinExistence type="inferred from homology"/>
<feature type="active site" description="Proton acceptor" evidence="6">
    <location>
        <position position="245"/>
    </location>
</feature>
<feature type="binding site" evidence="7">
    <location>
        <position position="245"/>
    </location>
    <ligand>
        <name>Mg(2+)</name>
        <dbReference type="ChEBI" id="CHEBI:18420"/>
        <label>1</label>
    </ligand>
</feature>
<dbReference type="Proteomes" id="UP000070138">
    <property type="component" value="Unassembled WGS sequence"/>
</dbReference>
<evidence type="ECO:0000256" key="8">
    <source>
        <dbReference type="PIRSR" id="PIRSR604808-3"/>
    </source>
</evidence>
<feature type="binding site" evidence="7">
    <location>
        <position position="35"/>
    </location>
    <ligand>
        <name>Mg(2+)</name>
        <dbReference type="ChEBI" id="CHEBI:18420"/>
        <label>1</label>
    </ligand>
</feature>
<feature type="binding site" evidence="7">
    <location>
        <position position="147"/>
    </location>
    <ligand>
        <name>Mg(2+)</name>
        <dbReference type="ChEBI" id="CHEBI:18420"/>
        <label>1</label>
    </ligand>
</feature>
<dbReference type="SUPFAM" id="SSF56219">
    <property type="entry name" value="DNase I-like"/>
    <property type="match status" value="1"/>
</dbReference>
<dbReference type="STRING" id="1548749.LS48_02145"/>
<dbReference type="AlphaFoldDB" id="A0A137RM88"/>
<dbReference type="PROSITE" id="PS51435">
    <property type="entry name" value="AP_NUCLEASE_F1_4"/>
    <property type="match status" value="1"/>
</dbReference>
<evidence type="ECO:0000259" key="9">
    <source>
        <dbReference type="Pfam" id="PF03372"/>
    </source>
</evidence>
<keyword evidence="7" id="KW-0464">Manganese</keyword>
<dbReference type="NCBIfam" id="TIGR00195">
    <property type="entry name" value="exoDNase_III"/>
    <property type="match status" value="1"/>
</dbReference>
<evidence type="ECO:0000256" key="1">
    <source>
        <dbReference type="ARBA" id="ARBA00001936"/>
    </source>
</evidence>
<dbReference type="GO" id="GO:0003677">
    <property type="term" value="F:DNA binding"/>
    <property type="evidence" value="ECO:0007669"/>
    <property type="project" value="InterPro"/>
</dbReference>
<dbReference type="RefSeq" id="WP_062619488.1">
    <property type="nucleotide sequence ID" value="NZ_JRWG01000001.1"/>
</dbReference>
<protein>
    <submittedName>
        <fullName evidence="10">Exodeoxyribonuclease III</fullName>
    </submittedName>
</protein>
<dbReference type="GO" id="GO:0003906">
    <property type="term" value="F:DNA-(apurinic or apyrimidinic site) endonuclease activity"/>
    <property type="evidence" value="ECO:0007669"/>
    <property type="project" value="TreeGrafter"/>
</dbReference>
<dbReference type="PROSITE" id="PS00728">
    <property type="entry name" value="AP_NUCLEASE_F1_3"/>
    <property type="match status" value="1"/>
</dbReference>
<feature type="site" description="Interaction with DNA substrate" evidence="8">
    <location>
        <position position="245"/>
    </location>
</feature>
<reference evidence="10 11" key="2">
    <citation type="journal article" date="2016" name="Int. J. Syst. Evol. Microbiol.">
        <title>Vitellibacter aquimaris sp. nov., a marine bacterium isolated from seawater.</title>
        <authorList>
            <person name="Thevarajoo S."/>
            <person name="Selvaratnam C."/>
            <person name="Goh K.M."/>
            <person name="Hong K.W."/>
            <person name="Chan X.Y."/>
            <person name="Chan K.G."/>
            <person name="Chong C.S."/>
        </authorList>
    </citation>
    <scope>NUCLEOTIDE SEQUENCE [LARGE SCALE GENOMIC DNA]</scope>
    <source>
        <strain evidence="10 11">D-24</strain>
    </source>
</reference>
<comment type="cofactor">
    <cofactor evidence="7">
        <name>Mg(2+)</name>
        <dbReference type="ChEBI" id="CHEBI:18420"/>
    </cofactor>
    <cofactor evidence="7">
        <name>Mn(2+)</name>
        <dbReference type="ChEBI" id="CHEBI:29035"/>
    </cofactor>
    <text evidence="7">Probably binds two magnesium or manganese ions per subunit.</text>
</comment>
<evidence type="ECO:0000256" key="4">
    <source>
        <dbReference type="ARBA" id="ARBA00022801"/>
    </source>
</evidence>
<comment type="similarity">
    <text evidence="2">Belongs to the DNA repair enzymes AP/ExoA family.</text>
</comment>
<feature type="domain" description="Endonuclease/exonuclease/phosphatase" evidence="9">
    <location>
        <begin position="4"/>
        <end position="245"/>
    </location>
</feature>
<keyword evidence="5 7" id="KW-0460">Magnesium</keyword>
<dbReference type="GO" id="GO:0046872">
    <property type="term" value="F:metal ion binding"/>
    <property type="evidence" value="ECO:0007669"/>
    <property type="project" value="UniProtKB-KW"/>
</dbReference>
<dbReference type="NCBIfam" id="TIGR00633">
    <property type="entry name" value="xth"/>
    <property type="match status" value="1"/>
</dbReference>
<organism evidence="10 11">
    <name type="scientific">Aequorivita aquimaris</name>
    <dbReference type="NCBI Taxonomy" id="1548749"/>
    <lineage>
        <taxon>Bacteria</taxon>
        <taxon>Pseudomonadati</taxon>
        <taxon>Bacteroidota</taxon>
        <taxon>Flavobacteriia</taxon>
        <taxon>Flavobacteriales</taxon>
        <taxon>Flavobacteriaceae</taxon>
        <taxon>Aequorivita</taxon>
    </lineage>
</organism>
<evidence type="ECO:0000256" key="2">
    <source>
        <dbReference type="ARBA" id="ARBA00007092"/>
    </source>
</evidence>
<feature type="site" description="Important for catalytic activity" evidence="8">
    <location>
        <position position="219"/>
    </location>
</feature>
<feature type="binding site" evidence="7">
    <location>
        <position position="7"/>
    </location>
    <ligand>
        <name>Mg(2+)</name>
        <dbReference type="ChEBI" id="CHEBI:18420"/>
        <label>1</label>
    </ligand>
</feature>
<dbReference type="Pfam" id="PF03372">
    <property type="entry name" value="Exo_endo_phos"/>
    <property type="match status" value="1"/>
</dbReference>
<feature type="active site" evidence="6">
    <location>
        <position position="108"/>
    </location>
</feature>
<dbReference type="PANTHER" id="PTHR22748">
    <property type="entry name" value="AP ENDONUCLEASE"/>
    <property type="match status" value="1"/>
</dbReference>
<feature type="active site" description="Proton donor/acceptor" evidence="6">
    <location>
        <position position="147"/>
    </location>
</feature>
<evidence type="ECO:0000256" key="3">
    <source>
        <dbReference type="ARBA" id="ARBA00022723"/>
    </source>
</evidence>
<dbReference type="InterPro" id="IPR036691">
    <property type="entry name" value="Endo/exonu/phosph_ase_sf"/>
</dbReference>
<dbReference type="CDD" id="cd09087">
    <property type="entry name" value="Ape1-like_AP-endo"/>
    <property type="match status" value="1"/>
</dbReference>
<dbReference type="InterPro" id="IPR005135">
    <property type="entry name" value="Endo/exonuclease/phosphatase"/>
</dbReference>
<dbReference type="FunFam" id="3.60.10.10:FF:000026">
    <property type="entry name" value="Exodeoxyribonuclease III"/>
    <property type="match status" value="1"/>
</dbReference>
<comment type="caution">
    <text evidence="10">The sequence shown here is derived from an EMBL/GenBank/DDBJ whole genome shotgun (WGS) entry which is preliminary data.</text>
</comment>
<dbReference type="PANTHER" id="PTHR22748:SF6">
    <property type="entry name" value="DNA-(APURINIC OR APYRIMIDINIC SITE) ENDONUCLEASE"/>
    <property type="match status" value="1"/>
</dbReference>
<dbReference type="Gene3D" id="3.60.10.10">
    <property type="entry name" value="Endonuclease/exonuclease/phosphatase"/>
    <property type="match status" value="1"/>
</dbReference>
<keyword evidence="3 7" id="KW-0479">Metal-binding</keyword>
<dbReference type="GO" id="GO:0008081">
    <property type="term" value="F:phosphoric diester hydrolase activity"/>
    <property type="evidence" value="ECO:0007669"/>
    <property type="project" value="TreeGrafter"/>
</dbReference>
<keyword evidence="4" id="KW-0378">Hydrolase</keyword>
<dbReference type="PROSITE" id="PS00727">
    <property type="entry name" value="AP_NUCLEASE_F1_2"/>
    <property type="match status" value="1"/>
</dbReference>
<name>A0A137RM88_9FLAO</name>
<feature type="site" description="Transition state stabilizer" evidence="8">
    <location>
        <position position="149"/>
    </location>
</feature>
<evidence type="ECO:0000313" key="11">
    <source>
        <dbReference type="Proteomes" id="UP000070138"/>
    </source>
</evidence>
<dbReference type="InterPro" id="IPR020848">
    <property type="entry name" value="AP_endonuclease_F1_CS"/>
</dbReference>
<gene>
    <name evidence="10" type="ORF">LS48_02145</name>
</gene>
<evidence type="ECO:0000313" key="10">
    <source>
        <dbReference type="EMBL" id="KXO01285.1"/>
    </source>
</evidence>
<evidence type="ECO:0000256" key="7">
    <source>
        <dbReference type="PIRSR" id="PIRSR604808-2"/>
    </source>
</evidence>
<keyword evidence="11" id="KW-1185">Reference proteome</keyword>
<dbReference type="GO" id="GO:0008311">
    <property type="term" value="F:double-stranded DNA 3'-5' DNA exonuclease activity"/>
    <property type="evidence" value="ECO:0007669"/>
    <property type="project" value="TreeGrafter"/>
</dbReference>
<feature type="binding site" evidence="7">
    <location>
        <position position="149"/>
    </location>
    <ligand>
        <name>Mg(2+)</name>
        <dbReference type="ChEBI" id="CHEBI:18420"/>
        <label>1</label>
    </ligand>
</feature>
<dbReference type="GO" id="GO:0006284">
    <property type="term" value="P:base-excision repair"/>
    <property type="evidence" value="ECO:0007669"/>
    <property type="project" value="TreeGrafter"/>
</dbReference>
<feature type="binding site" evidence="7">
    <location>
        <position position="244"/>
    </location>
    <ligand>
        <name>Mg(2+)</name>
        <dbReference type="ChEBI" id="CHEBI:18420"/>
        <label>1</label>
    </ligand>
</feature>
<evidence type="ECO:0000256" key="5">
    <source>
        <dbReference type="ARBA" id="ARBA00022842"/>
    </source>
</evidence>
<dbReference type="OrthoDB" id="9803914at2"/>
<sequence>MKIISWNINGVRAITKKDFFGDFTKMDPDIICFQETKAQDDEVKTALSKITQYHQYYNSAARKGYSGVAVLSKMEPVAVTYDMGVAEHDNEGRVICLEFETFFLVNVYVPNSGQQLERLDYRKTWDDDFQSYLINLKKSKPVILCGDLNVAHRPIDLKNDKANYNKTAGYTQIEIDGMDNLLNAGFVDTYRHFHPDIVAYTYWSYRFKARERNVGWRIDYFLVSESLLEKIKNVAILSEYYGSDHCPIQLEIEL</sequence>
<dbReference type="EMBL" id="JRWG01000001">
    <property type="protein sequence ID" value="KXO01285.1"/>
    <property type="molecule type" value="Genomic_DNA"/>
</dbReference>
<comment type="cofactor">
    <cofactor evidence="1">
        <name>Mn(2+)</name>
        <dbReference type="ChEBI" id="CHEBI:29035"/>
    </cofactor>
</comment>
<dbReference type="PATRIC" id="fig|1548749.3.peg.462"/>